<name>A0A816A883_9BILA</name>
<organism evidence="3 4">
    <name type="scientific">Rotaria magnacalcarata</name>
    <dbReference type="NCBI Taxonomy" id="392030"/>
    <lineage>
        <taxon>Eukaryota</taxon>
        <taxon>Metazoa</taxon>
        <taxon>Spiralia</taxon>
        <taxon>Gnathifera</taxon>
        <taxon>Rotifera</taxon>
        <taxon>Eurotatoria</taxon>
        <taxon>Bdelloidea</taxon>
        <taxon>Philodinida</taxon>
        <taxon>Philodinidae</taxon>
        <taxon>Rotaria</taxon>
    </lineage>
</organism>
<sequence>MNGSSFCHTQPSTWINNDDIIAIQWIYMICNSFISMLIAFFLSTLINYYQLKKFKSIIESLTEQSMNNSIKNTEVTKNKTIETLSNFMPFKPYQSFYINQATSPITLDELIIEAERTYKFTIYPYDDMLLDMHYLQIELVQQSSSIIITIEFFSGYNVLFPQIEELFSIVFHASKMIQIWGELNTYRTEYLFYHNHNEDDTIKSHIVNIQPAFKTWYNSTFVHNANCGQLLDFNDIDGPLCSCSHRPYKCRNDQWSLEDASAYTYHEILDNNKIHDPHRCLAITKLSIVIHEKWDRHKVQQYIKENHTSRDDLGHFDLSCDDPSRDNLGCGELGHSDLSCDYPSRDNLGCGELSHFDLSCDDPSHDNPSRGDLGCDEPGRDGLGCDDPDRDDLGCGDLSTNH</sequence>
<dbReference type="AlphaFoldDB" id="A0A816A883"/>
<keyword evidence="2" id="KW-0812">Transmembrane</keyword>
<protein>
    <submittedName>
        <fullName evidence="3">Uncharacterized protein</fullName>
    </submittedName>
</protein>
<accession>A0A816A883</accession>
<keyword evidence="2" id="KW-1133">Transmembrane helix</keyword>
<gene>
    <name evidence="3" type="ORF">KQP761_LOCUS21432</name>
</gene>
<dbReference type="Proteomes" id="UP000663834">
    <property type="component" value="Unassembled WGS sequence"/>
</dbReference>
<comment type="caution">
    <text evidence="3">The sequence shown here is derived from an EMBL/GenBank/DDBJ whole genome shotgun (WGS) entry which is preliminary data.</text>
</comment>
<dbReference type="OrthoDB" id="10044702at2759"/>
<evidence type="ECO:0000313" key="3">
    <source>
        <dbReference type="EMBL" id="CAF1593366.1"/>
    </source>
</evidence>
<feature type="region of interest" description="Disordered" evidence="1">
    <location>
        <begin position="367"/>
        <end position="402"/>
    </location>
</feature>
<evidence type="ECO:0000313" key="4">
    <source>
        <dbReference type="Proteomes" id="UP000663834"/>
    </source>
</evidence>
<evidence type="ECO:0000256" key="1">
    <source>
        <dbReference type="SAM" id="MobiDB-lite"/>
    </source>
</evidence>
<evidence type="ECO:0000256" key="2">
    <source>
        <dbReference type="SAM" id="Phobius"/>
    </source>
</evidence>
<dbReference type="EMBL" id="CAJNOW010011125">
    <property type="protein sequence ID" value="CAF1593366.1"/>
    <property type="molecule type" value="Genomic_DNA"/>
</dbReference>
<feature type="transmembrane region" description="Helical" evidence="2">
    <location>
        <begin position="20"/>
        <end position="46"/>
    </location>
</feature>
<reference evidence="3" key="1">
    <citation type="submission" date="2021-02" db="EMBL/GenBank/DDBJ databases">
        <authorList>
            <person name="Nowell W R."/>
        </authorList>
    </citation>
    <scope>NUCLEOTIDE SEQUENCE</scope>
</reference>
<proteinExistence type="predicted"/>
<keyword evidence="2" id="KW-0472">Membrane</keyword>